<evidence type="ECO:0000256" key="1">
    <source>
        <dbReference type="SAM" id="MobiDB-lite"/>
    </source>
</evidence>
<dbReference type="EMBL" id="CP053452">
    <property type="protein sequence ID" value="QJW95052.1"/>
    <property type="molecule type" value="Genomic_DNA"/>
</dbReference>
<proteinExistence type="predicted"/>
<accession>A0A6M5YQ08</accession>
<gene>
    <name evidence="2" type="ORF">FTUN_2578</name>
</gene>
<dbReference type="KEGG" id="ftj:FTUN_2578"/>
<organism evidence="2 3">
    <name type="scientific">Frigoriglobus tundricola</name>
    <dbReference type="NCBI Taxonomy" id="2774151"/>
    <lineage>
        <taxon>Bacteria</taxon>
        <taxon>Pseudomonadati</taxon>
        <taxon>Planctomycetota</taxon>
        <taxon>Planctomycetia</taxon>
        <taxon>Gemmatales</taxon>
        <taxon>Gemmataceae</taxon>
        <taxon>Frigoriglobus</taxon>
    </lineage>
</organism>
<sequence>MAAPAGWAISMIPPDEPPETRKADPTSESAFARTSLSGSTAARFETGGTDGLGSTARGDDTARFAPLRLHPDHELIGAPGP</sequence>
<protein>
    <submittedName>
        <fullName evidence="2">Uncharacterized protein</fullName>
    </submittedName>
</protein>
<keyword evidence="3" id="KW-1185">Reference proteome</keyword>
<dbReference type="AlphaFoldDB" id="A0A6M5YQ08"/>
<name>A0A6M5YQ08_9BACT</name>
<feature type="compositionally biased region" description="Polar residues" evidence="1">
    <location>
        <begin position="26"/>
        <end position="40"/>
    </location>
</feature>
<evidence type="ECO:0000313" key="3">
    <source>
        <dbReference type="Proteomes" id="UP000503447"/>
    </source>
</evidence>
<dbReference type="Proteomes" id="UP000503447">
    <property type="component" value="Chromosome"/>
</dbReference>
<feature type="region of interest" description="Disordered" evidence="1">
    <location>
        <begin position="1"/>
        <end position="65"/>
    </location>
</feature>
<evidence type="ECO:0000313" key="2">
    <source>
        <dbReference type="EMBL" id="QJW95052.1"/>
    </source>
</evidence>
<reference evidence="3" key="1">
    <citation type="submission" date="2020-05" db="EMBL/GenBank/DDBJ databases">
        <title>Frigoriglobus tundricola gen. nov., sp. nov., a psychrotolerant cellulolytic planctomycete of the family Gemmataceae with two divergent copies of 16S rRNA gene.</title>
        <authorList>
            <person name="Kulichevskaya I.S."/>
            <person name="Ivanova A.A."/>
            <person name="Naumoff D.G."/>
            <person name="Beletsky A.V."/>
            <person name="Rijpstra W.I.C."/>
            <person name="Sinninghe Damste J.S."/>
            <person name="Mardanov A.V."/>
            <person name="Ravin N.V."/>
            <person name="Dedysh S.N."/>
        </authorList>
    </citation>
    <scope>NUCLEOTIDE SEQUENCE [LARGE SCALE GENOMIC DNA]</scope>
    <source>
        <strain evidence="3">PL17</strain>
    </source>
</reference>